<protein>
    <recommendedName>
        <fullName evidence="3">Reverse transcriptase domain-containing protein</fullName>
    </recommendedName>
</protein>
<dbReference type="Proteomes" id="UP000275865">
    <property type="component" value="Unassembled WGS sequence"/>
</dbReference>
<dbReference type="AlphaFoldDB" id="A0A3A9YK67"/>
<dbReference type="InterPro" id="IPR051083">
    <property type="entry name" value="GrpII_Intron_Splice-Mob/Def"/>
</dbReference>
<evidence type="ECO:0000313" key="1">
    <source>
        <dbReference type="EMBL" id="RKN33827.1"/>
    </source>
</evidence>
<reference evidence="1 2" key="1">
    <citation type="submission" date="2018-09" db="EMBL/GenBank/DDBJ databases">
        <title>Micromonospora sp. nov. MS1-9, isolated from a root of Musa sp.</title>
        <authorList>
            <person name="Kuncharoen N."/>
            <person name="Kudo T."/>
            <person name="Ohkuma M."/>
            <person name="Yuki M."/>
            <person name="Tanasupawat S."/>
        </authorList>
    </citation>
    <scope>NUCLEOTIDE SEQUENCE [LARGE SCALE GENOMIC DNA]</scope>
    <source>
        <strain evidence="1 2">MS1-9</strain>
    </source>
</reference>
<proteinExistence type="predicted"/>
<evidence type="ECO:0008006" key="3">
    <source>
        <dbReference type="Google" id="ProtNLM"/>
    </source>
</evidence>
<gene>
    <name evidence="1" type="ORF">D7044_08695</name>
</gene>
<comment type="caution">
    <text evidence="1">The sequence shown here is derived from an EMBL/GenBank/DDBJ whole genome shotgun (WGS) entry which is preliminary data.</text>
</comment>
<dbReference type="RefSeq" id="WP_120688496.1">
    <property type="nucleotide sequence ID" value="NZ_RAZT01000004.1"/>
</dbReference>
<name>A0A3A9YK67_9ACTN</name>
<dbReference type="PANTHER" id="PTHR34047">
    <property type="entry name" value="NUCLEAR INTRON MATURASE 1, MITOCHONDRIAL-RELATED"/>
    <property type="match status" value="1"/>
</dbReference>
<organism evidence="1 2">
    <name type="scientific">Micromonospora musae</name>
    <dbReference type="NCBI Taxonomy" id="1894970"/>
    <lineage>
        <taxon>Bacteria</taxon>
        <taxon>Bacillati</taxon>
        <taxon>Actinomycetota</taxon>
        <taxon>Actinomycetes</taxon>
        <taxon>Micromonosporales</taxon>
        <taxon>Micromonosporaceae</taxon>
        <taxon>Micromonospora</taxon>
    </lineage>
</organism>
<accession>A0A3A9YK67</accession>
<evidence type="ECO:0000313" key="2">
    <source>
        <dbReference type="Proteomes" id="UP000275865"/>
    </source>
</evidence>
<dbReference type="EMBL" id="RAZT01000004">
    <property type="protein sequence ID" value="RKN33827.1"/>
    <property type="molecule type" value="Genomic_DNA"/>
</dbReference>
<sequence>MGALLARAMTGDALLRAWEEVRENAYDDGQPSAAVMAFDSRALVRLSELSQDLASDRYEPKPMTRISIPKPDGGTRALAIGAIEDRIVERALLDVLDPVVDPTLSPWSFVYRRGLGVKDAVRALAEVASRG</sequence>
<dbReference type="SUPFAM" id="SSF56672">
    <property type="entry name" value="DNA/RNA polymerases"/>
    <property type="match status" value="1"/>
</dbReference>
<dbReference type="PANTHER" id="PTHR34047:SF8">
    <property type="entry name" value="PROTEIN YKFC"/>
    <property type="match status" value="1"/>
</dbReference>
<dbReference type="InterPro" id="IPR043502">
    <property type="entry name" value="DNA/RNA_pol_sf"/>
</dbReference>